<keyword evidence="1" id="KW-0175">Coiled coil</keyword>
<gene>
    <name evidence="3" type="ORF">BCR23_06155</name>
</gene>
<dbReference type="AlphaFoldDB" id="A0A1E5GUW6"/>
<accession>A0A1E5GUW6</accession>
<dbReference type="Proteomes" id="UP000094764">
    <property type="component" value="Unassembled WGS sequence"/>
</dbReference>
<dbReference type="RefSeq" id="WP_069634920.1">
    <property type="nucleotide sequence ID" value="NZ_JXKZ01000009.1"/>
</dbReference>
<evidence type="ECO:0000313" key="3">
    <source>
        <dbReference type="EMBL" id="OEG16468.1"/>
    </source>
</evidence>
<comment type="caution">
    <text evidence="3">The sequence shown here is derived from an EMBL/GenBank/DDBJ whole genome shotgun (WGS) entry which is preliminary data.</text>
</comment>
<keyword evidence="2" id="KW-1133">Transmembrane helix</keyword>
<keyword evidence="2" id="KW-0472">Membrane</keyword>
<protein>
    <submittedName>
        <fullName evidence="3">Uncharacterized protein</fullName>
    </submittedName>
</protein>
<reference evidence="4" key="1">
    <citation type="submission" date="2016-09" db="EMBL/GenBank/DDBJ databases">
        <authorList>
            <person name="Gulvik C.A."/>
        </authorList>
    </citation>
    <scope>NUCLEOTIDE SEQUENCE [LARGE SCALE GENOMIC DNA]</scope>
    <source>
        <strain evidence="4">LMG 26306</strain>
    </source>
</reference>
<feature type="coiled-coil region" evidence="1">
    <location>
        <begin position="253"/>
        <end position="287"/>
    </location>
</feature>
<feature type="coiled-coil region" evidence="1">
    <location>
        <begin position="72"/>
        <end position="126"/>
    </location>
</feature>
<dbReference type="STRING" id="903983.BCR23_06155"/>
<organism evidence="3 4">
    <name type="scientific">Enterococcus quebecensis</name>
    <dbReference type="NCBI Taxonomy" id="903983"/>
    <lineage>
        <taxon>Bacteria</taxon>
        <taxon>Bacillati</taxon>
        <taxon>Bacillota</taxon>
        <taxon>Bacilli</taxon>
        <taxon>Lactobacillales</taxon>
        <taxon>Enterococcaceae</taxon>
        <taxon>Enterococcus</taxon>
    </lineage>
</organism>
<feature type="transmembrane region" description="Helical" evidence="2">
    <location>
        <begin position="6"/>
        <end position="25"/>
    </location>
</feature>
<dbReference type="OrthoDB" id="2136654at2"/>
<name>A0A1E5GUW6_9ENTE</name>
<proteinExistence type="predicted"/>
<evidence type="ECO:0000256" key="1">
    <source>
        <dbReference type="SAM" id="Coils"/>
    </source>
</evidence>
<dbReference type="EMBL" id="MIKB01000013">
    <property type="protein sequence ID" value="OEG16468.1"/>
    <property type="molecule type" value="Genomic_DNA"/>
</dbReference>
<evidence type="ECO:0000256" key="2">
    <source>
        <dbReference type="SAM" id="Phobius"/>
    </source>
</evidence>
<keyword evidence="4" id="KW-1185">Reference proteome</keyword>
<keyword evidence="2" id="KW-0812">Transmembrane</keyword>
<evidence type="ECO:0000313" key="4">
    <source>
        <dbReference type="Proteomes" id="UP000094764"/>
    </source>
</evidence>
<sequence>MKKKVLGISVGIALVAILIIGLIVFQKQANEKKKIETAQTELAKIEKDTAKDGVTYKKVASLSDKEEDFLSKEIKLETIQEYKKELQKKQEKIVKIKEVQTSEAKIKAAEKNVQQLQEKLILVNEKLAIQTDVNRFFITGEKAIQGNEVKDQLPISANLTKDRISKVTELVEKNEQFKGKWKEAINSIIKNANSQVEQIDQINKLLNDVFEGNVPKTSVKQSDYDTLSKEIEKVKNNDLKTTFNAKLVLLKAVIDASNQLDALTRQKEAAEQEVAKAVEKAKAQATQQSSEQDKLLAGYSDDQIEYARVWLTMIGVKPTELRVRKESAGSPINPYDVGGATYPAEVTVLYGAISAEGQIVYTSNHNGTINVYPVPSHWQIGAENAKNPEFVRKMTQDILDNVKVVSVDVGNPKDVKSLIELQK</sequence>